<evidence type="ECO:0000313" key="1">
    <source>
        <dbReference type="EMBL" id="PKK60659.1"/>
    </source>
</evidence>
<dbReference type="VEuPathDB" id="FungiDB:RhiirA1_467331"/>
<reference evidence="1 2" key="2">
    <citation type="submission" date="2017-10" db="EMBL/GenBank/DDBJ databases">
        <title>Extensive intraspecific genome diversity in a model arbuscular mycorrhizal fungus.</title>
        <authorList>
            <person name="Chen E.C.H."/>
            <person name="Morin E."/>
            <person name="Baudet D."/>
            <person name="Noel J."/>
            <person name="Ndikumana S."/>
            <person name="Charron P."/>
            <person name="St-Onge C."/>
            <person name="Giorgi J."/>
            <person name="Grigoriev I.V."/>
            <person name="Roux C."/>
            <person name="Martin F.M."/>
            <person name="Corradi N."/>
        </authorList>
    </citation>
    <scope>NUCLEOTIDE SEQUENCE [LARGE SCALE GENOMIC DNA]</scope>
    <source>
        <strain evidence="1 2">C2</strain>
    </source>
</reference>
<name>A0A2N1MGG7_9GLOM</name>
<reference evidence="1 2" key="1">
    <citation type="submission" date="2016-04" db="EMBL/GenBank/DDBJ databases">
        <title>Genome analyses suggest a sexual origin of heterokaryosis in a supposedly ancient asexual fungus.</title>
        <authorList>
            <person name="Ropars J."/>
            <person name="Sedzielewska K."/>
            <person name="Noel J."/>
            <person name="Charron P."/>
            <person name="Farinelli L."/>
            <person name="Marton T."/>
            <person name="Kruger M."/>
            <person name="Pelin A."/>
            <person name="Brachmann A."/>
            <person name="Corradi N."/>
        </authorList>
    </citation>
    <scope>NUCLEOTIDE SEQUENCE [LARGE SCALE GENOMIC DNA]</scope>
    <source>
        <strain evidence="1 2">C2</strain>
    </source>
</reference>
<dbReference type="Proteomes" id="UP000233469">
    <property type="component" value="Unassembled WGS sequence"/>
</dbReference>
<accession>A0A2N1MGG7</accession>
<proteinExistence type="predicted"/>
<organism evidence="1 2">
    <name type="scientific">Rhizophagus irregularis</name>
    <dbReference type="NCBI Taxonomy" id="588596"/>
    <lineage>
        <taxon>Eukaryota</taxon>
        <taxon>Fungi</taxon>
        <taxon>Fungi incertae sedis</taxon>
        <taxon>Mucoromycota</taxon>
        <taxon>Glomeromycotina</taxon>
        <taxon>Glomeromycetes</taxon>
        <taxon>Glomerales</taxon>
        <taxon>Glomeraceae</taxon>
        <taxon>Rhizophagus</taxon>
    </lineage>
</organism>
<gene>
    <name evidence="1" type="ORF">RhiirC2_793002</name>
</gene>
<evidence type="ECO:0000313" key="2">
    <source>
        <dbReference type="Proteomes" id="UP000233469"/>
    </source>
</evidence>
<dbReference type="VEuPathDB" id="FungiDB:RhiirFUN_024480"/>
<sequence length="159" mass="19037">MVDGKFIRWCNGKSTIKERSYRDRWQMWKDVSEGDMKKIVEDESKYLKALTAAAYPKIASKVIKVRPWKILTYYKRSNEREEWKSKRAQRKEALFERQQRNLSFGSVESDNVQDRHRRTLDGLLEKKDKMRQEIIHPSVEPEEVEKIINDVRDDQKSSS</sequence>
<dbReference type="AlphaFoldDB" id="A0A2N1MGG7"/>
<dbReference type="EMBL" id="LLXL01002508">
    <property type="protein sequence ID" value="PKK60659.1"/>
    <property type="molecule type" value="Genomic_DNA"/>
</dbReference>
<comment type="caution">
    <text evidence="1">The sequence shown here is derived from an EMBL/GenBank/DDBJ whole genome shotgun (WGS) entry which is preliminary data.</text>
</comment>
<dbReference type="OrthoDB" id="2436656at2759"/>
<protein>
    <submittedName>
        <fullName evidence="1">Uncharacterized protein</fullName>
    </submittedName>
</protein>